<evidence type="ECO:0000313" key="8">
    <source>
        <dbReference type="EMBL" id="CAH3177770.1"/>
    </source>
</evidence>
<dbReference type="Pfam" id="PF00024">
    <property type="entry name" value="PAN_1"/>
    <property type="match status" value="1"/>
</dbReference>
<accession>A0ABN8REE3</accession>
<evidence type="ECO:0000256" key="5">
    <source>
        <dbReference type="SAM" id="SignalP"/>
    </source>
</evidence>
<dbReference type="InterPro" id="IPR036056">
    <property type="entry name" value="Fibrinogen-like_C"/>
</dbReference>
<evidence type="ECO:0000313" key="9">
    <source>
        <dbReference type="Proteomes" id="UP001159405"/>
    </source>
</evidence>
<dbReference type="Gene3D" id="2.60.120.1000">
    <property type="match status" value="1"/>
</dbReference>
<evidence type="ECO:0000256" key="4">
    <source>
        <dbReference type="ARBA" id="ARBA00023157"/>
    </source>
</evidence>
<evidence type="ECO:0000256" key="3">
    <source>
        <dbReference type="ARBA" id="ARBA00023119"/>
    </source>
</evidence>
<dbReference type="CDD" id="cd01099">
    <property type="entry name" value="PAN_AP_HGF"/>
    <property type="match status" value="1"/>
</dbReference>
<gene>
    <name evidence="8" type="ORF">PLOB_00019967</name>
</gene>
<keyword evidence="2" id="KW-0964">Secreted</keyword>
<dbReference type="EMBL" id="CALNXK010000230">
    <property type="protein sequence ID" value="CAH3177770.1"/>
    <property type="molecule type" value="Genomic_DNA"/>
</dbReference>
<evidence type="ECO:0008006" key="10">
    <source>
        <dbReference type="Google" id="ProtNLM"/>
    </source>
</evidence>
<keyword evidence="4" id="KW-1015">Disulfide bond</keyword>
<dbReference type="SUPFAM" id="SSF56496">
    <property type="entry name" value="Fibrinogen C-terminal domain-like"/>
    <property type="match status" value="1"/>
</dbReference>
<evidence type="ECO:0000256" key="2">
    <source>
        <dbReference type="ARBA" id="ARBA00022525"/>
    </source>
</evidence>
<dbReference type="Proteomes" id="UP001159405">
    <property type="component" value="Unassembled WGS sequence"/>
</dbReference>
<dbReference type="InterPro" id="IPR003609">
    <property type="entry name" value="Pan_app"/>
</dbReference>
<keyword evidence="5" id="KW-0732">Signal</keyword>
<dbReference type="NCBIfam" id="NF040941">
    <property type="entry name" value="GGGWT_bact"/>
    <property type="match status" value="1"/>
</dbReference>
<dbReference type="PROSITE" id="PS50948">
    <property type="entry name" value="PAN"/>
    <property type="match status" value="1"/>
</dbReference>
<protein>
    <recommendedName>
        <fullName evidence="10">Fibrinogen C-terminal domain-containing protein</fullName>
    </recommendedName>
</protein>
<dbReference type="PROSITE" id="PS51406">
    <property type="entry name" value="FIBRINOGEN_C_2"/>
    <property type="match status" value="1"/>
</dbReference>
<proteinExistence type="predicted"/>
<dbReference type="PANTHER" id="PTHR16146:SF46">
    <property type="entry name" value="INTELECTIN-1A-RELATED"/>
    <property type="match status" value="1"/>
</dbReference>
<organism evidence="8 9">
    <name type="scientific">Porites lobata</name>
    <dbReference type="NCBI Taxonomy" id="104759"/>
    <lineage>
        <taxon>Eukaryota</taxon>
        <taxon>Metazoa</taxon>
        <taxon>Cnidaria</taxon>
        <taxon>Anthozoa</taxon>
        <taxon>Hexacorallia</taxon>
        <taxon>Scleractinia</taxon>
        <taxon>Fungiina</taxon>
        <taxon>Poritidae</taxon>
        <taxon>Porites</taxon>
    </lineage>
</organism>
<dbReference type="InterPro" id="IPR000885">
    <property type="entry name" value="Fib_collagen_C"/>
</dbReference>
<dbReference type="InterPro" id="IPR002181">
    <property type="entry name" value="Fibrinogen_a/b/g_C_dom"/>
</dbReference>
<sequence>MAASWLIRLIFLAVNVLSANLLVISNSDFCASVFETKNDHVLVGHVMNTSAVADEFECHQKCLRNNSCKSFNVHPGTDNTKRVCELNNKTRQTTQDKFKKKKGSSYYGHVKATCQDLLTNKRKQTGHRHPDYRGKKFELPKKRGWNSKDPAYSCKSIRDSGDSKGDGRYWIDPENSGNPLKVYCDMTTDGGGWLLVSNITMESSTPPSQLPIKTSYRGITSDQMVLTKTAMTVLRTHLSFTQLRFHCSKNNGRKFHVTTVANSTGEAAVQYFSGQTDVQPASCGSYVRMENDNSGSAGVCQKWGLESGSFEVAKWGAGFDQERLYDHPAFARDLYHWALNHPDYSGGQAKRWECDDYLVGVNTGDFWKIYVR</sequence>
<keyword evidence="3" id="KW-0176">Collagen</keyword>
<reference evidence="8 9" key="1">
    <citation type="submission" date="2022-05" db="EMBL/GenBank/DDBJ databases">
        <authorList>
            <consortium name="Genoscope - CEA"/>
            <person name="William W."/>
        </authorList>
    </citation>
    <scope>NUCLEOTIDE SEQUENCE [LARGE SCALE GENOMIC DNA]</scope>
</reference>
<feature type="chain" id="PRO_5047126163" description="Fibrinogen C-terminal domain-containing protein" evidence="5">
    <location>
        <begin position="19"/>
        <end position="372"/>
    </location>
</feature>
<dbReference type="Pfam" id="PF01410">
    <property type="entry name" value="COLFI"/>
    <property type="match status" value="1"/>
</dbReference>
<dbReference type="PANTHER" id="PTHR16146">
    <property type="entry name" value="INTELECTIN"/>
    <property type="match status" value="1"/>
</dbReference>
<dbReference type="SUPFAM" id="SSF57414">
    <property type="entry name" value="Hairpin loop containing domain-like"/>
    <property type="match status" value="1"/>
</dbReference>
<feature type="domain" description="Fibrinogen C-terminal" evidence="7">
    <location>
        <begin position="145"/>
        <end position="198"/>
    </location>
</feature>
<name>A0ABN8REE3_9CNID</name>
<dbReference type="Gene3D" id="3.50.4.10">
    <property type="entry name" value="Hepatocyte Growth Factor"/>
    <property type="match status" value="1"/>
</dbReference>
<evidence type="ECO:0000256" key="1">
    <source>
        <dbReference type="ARBA" id="ARBA00004613"/>
    </source>
</evidence>
<comment type="caution">
    <text evidence="8">The sequence shown here is derived from an EMBL/GenBank/DDBJ whole genome shotgun (WGS) entry which is preliminary data.</text>
</comment>
<feature type="signal peptide" evidence="5">
    <location>
        <begin position="1"/>
        <end position="18"/>
    </location>
</feature>
<evidence type="ECO:0000259" key="7">
    <source>
        <dbReference type="PROSITE" id="PS51406"/>
    </source>
</evidence>
<evidence type="ECO:0000259" key="6">
    <source>
        <dbReference type="PROSITE" id="PS50948"/>
    </source>
</evidence>
<feature type="domain" description="Apple" evidence="6">
    <location>
        <begin position="30"/>
        <end position="114"/>
    </location>
</feature>
<keyword evidence="9" id="KW-1185">Reference proteome</keyword>
<comment type="subcellular location">
    <subcellularLocation>
        <location evidence="1">Secreted</location>
    </subcellularLocation>
</comment>